<dbReference type="PANTHER" id="PTHR30258:SF1">
    <property type="entry name" value="PROTEIN TRANSPORT PROTEIN HOFB HOMOLOG"/>
    <property type="match status" value="1"/>
</dbReference>
<dbReference type="PANTHER" id="PTHR30258">
    <property type="entry name" value="TYPE II SECRETION SYSTEM PROTEIN GSPE-RELATED"/>
    <property type="match status" value="1"/>
</dbReference>
<gene>
    <name evidence="5" type="primary">epsE_2</name>
    <name evidence="5" type="ORF">DDT42_01364</name>
</gene>
<dbReference type="GO" id="GO:0016887">
    <property type="term" value="F:ATP hydrolysis activity"/>
    <property type="evidence" value="ECO:0007669"/>
    <property type="project" value="TreeGrafter"/>
</dbReference>
<dbReference type="InterPro" id="IPR001482">
    <property type="entry name" value="T2SS/T4SS_dom"/>
</dbReference>
<dbReference type="SUPFAM" id="SSF52540">
    <property type="entry name" value="P-loop containing nucleoside triphosphate hydrolases"/>
    <property type="match status" value="1"/>
</dbReference>
<dbReference type="Gene3D" id="3.30.300.160">
    <property type="entry name" value="Type II secretion system, protein E, N-terminal domain"/>
    <property type="match status" value="1"/>
</dbReference>
<dbReference type="SUPFAM" id="SSF160246">
    <property type="entry name" value="EspE N-terminal domain-like"/>
    <property type="match status" value="1"/>
</dbReference>
<evidence type="ECO:0000256" key="1">
    <source>
        <dbReference type="ARBA" id="ARBA00006611"/>
    </source>
</evidence>
<name>A0A9E2BH72_PSYF1</name>
<organism evidence="5 6">
    <name type="scientific">Psychracetigena formicireducens</name>
    <dbReference type="NCBI Taxonomy" id="2986056"/>
    <lineage>
        <taxon>Bacteria</taxon>
        <taxon>Bacillati</taxon>
        <taxon>Candidatus Lithacetigenota</taxon>
        <taxon>Candidatus Psychracetigena</taxon>
    </lineage>
</organism>
<dbReference type="GO" id="GO:0005886">
    <property type="term" value="C:plasma membrane"/>
    <property type="evidence" value="ECO:0007669"/>
    <property type="project" value="TreeGrafter"/>
</dbReference>
<evidence type="ECO:0000313" key="5">
    <source>
        <dbReference type="EMBL" id="MBT9145493.1"/>
    </source>
</evidence>
<dbReference type="GO" id="GO:0005524">
    <property type="term" value="F:ATP binding"/>
    <property type="evidence" value="ECO:0007669"/>
    <property type="project" value="UniProtKB-KW"/>
</dbReference>
<accession>A0A9E2BH72</accession>
<dbReference type="Pfam" id="PF00437">
    <property type="entry name" value="T2SSE"/>
    <property type="match status" value="1"/>
</dbReference>
<keyword evidence="2" id="KW-0547">Nucleotide-binding</keyword>
<dbReference type="CDD" id="cd01129">
    <property type="entry name" value="PulE-GspE-like"/>
    <property type="match status" value="1"/>
</dbReference>
<dbReference type="InterPro" id="IPR007831">
    <property type="entry name" value="T2SS_GspE_N"/>
</dbReference>
<dbReference type="AlphaFoldDB" id="A0A9E2BH72"/>
<sequence>MPKKPLGQLLLETGYITDSDLMRALSEQKNTGAPLGQILVEMGLLSPQVLGQLLADQEGITYRKVLGMPLSLEVIQLLPEETIKDKKIFPLKITDGFLEVAILPPLNPLVLDNVREITGYKIRTYLVTDIEFQQLLNQYFNIKTTSDKTLRGADIFVEEEVAPVTMDTPVVKFTDSLITDAISNNASDIHLDPTPEGIRIRYRVDGMLSDVMNITSGIEEAVISRFKVLGGMDIAEKRRSQDGRFSYEVNGKIYDFRISSTDSKHGEKISIRILRKAQIMIELSRLGMPENTLKEYEKLIIRPYGVILAVGPTGSGKTTTLYSTFNKISNPTKSFFTIEDPVEYELPGIIQTQVNLKAGITFANGVRSVLRLDPDIIMVGEVRDADTAKAVVESALTGHLVFSTLHSNDAPSTIIRLLEIGVEPFLVASSVIGIVAQRLIRTICPACKEECLANKEEVDLLYSTPPLDSVILWKGTGCSACNFTGYRGRTGVFEILTINKSIRDAIIRKDSASVLRQIALNSGMTSMLENGFGKVKSGQTTIEEILRIVGLEE</sequence>
<dbReference type="Pfam" id="PF05157">
    <property type="entry name" value="MshEN"/>
    <property type="match status" value="1"/>
</dbReference>
<protein>
    <submittedName>
        <fullName evidence="5">Type II secretion system protein E</fullName>
    </submittedName>
</protein>
<dbReference type="Proteomes" id="UP000811545">
    <property type="component" value="Unassembled WGS sequence"/>
</dbReference>
<evidence type="ECO:0000256" key="2">
    <source>
        <dbReference type="ARBA" id="ARBA00022741"/>
    </source>
</evidence>
<dbReference type="EMBL" id="QLTW01000102">
    <property type="protein sequence ID" value="MBT9145493.1"/>
    <property type="molecule type" value="Genomic_DNA"/>
</dbReference>
<evidence type="ECO:0000259" key="4">
    <source>
        <dbReference type="PROSITE" id="PS00662"/>
    </source>
</evidence>
<dbReference type="Gene3D" id="3.30.450.90">
    <property type="match status" value="1"/>
</dbReference>
<dbReference type="PROSITE" id="PS00662">
    <property type="entry name" value="T2SP_E"/>
    <property type="match status" value="1"/>
</dbReference>
<keyword evidence="3" id="KW-0067">ATP-binding</keyword>
<proteinExistence type="inferred from homology"/>
<feature type="domain" description="Bacterial type II secretion system protein E" evidence="4">
    <location>
        <begin position="370"/>
        <end position="384"/>
    </location>
</feature>
<evidence type="ECO:0000313" key="6">
    <source>
        <dbReference type="Proteomes" id="UP000811545"/>
    </source>
</evidence>
<dbReference type="Gene3D" id="3.40.50.300">
    <property type="entry name" value="P-loop containing nucleotide triphosphate hydrolases"/>
    <property type="match status" value="1"/>
</dbReference>
<evidence type="ECO:0000256" key="3">
    <source>
        <dbReference type="ARBA" id="ARBA00022840"/>
    </source>
</evidence>
<comment type="similarity">
    <text evidence="1">Belongs to the GSP E family.</text>
</comment>
<reference evidence="5 6" key="1">
    <citation type="journal article" date="2021" name="bioRxiv">
        <title>Unique metabolic strategies in Hadean analogues reveal hints for primordial physiology.</title>
        <authorList>
            <person name="Nobu M.K."/>
            <person name="Nakai R."/>
            <person name="Tamazawa S."/>
            <person name="Mori H."/>
            <person name="Toyoda A."/>
            <person name="Ijiri A."/>
            <person name="Suzuki S."/>
            <person name="Kurokawa K."/>
            <person name="Kamagata Y."/>
            <person name="Tamaki H."/>
        </authorList>
    </citation>
    <scope>NUCLEOTIDE SEQUENCE [LARGE SCALE GENOMIC DNA]</scope>
    <source>
        <strain evidence="5">BS525</strain>
    </source>
</reference>
<dbReference type="InterPro" id="IPR037257">
    <property type="entry name" value="T2SS_E_N_sf"/>
</dbReference>
<comment type="caution">
    <text evidence="5">The sequence shown here is derived from an EMBL/GenBank/DDBJ whole genome shotgun (WGS) entry which is preliminary data.</text>
</comment>
<dbReference type="InterPro" id="IPR027417">
    <property type="entry name" value="P-loop_NTPase"/>
</dbReference>